<reference evidence="2" key="1">
    <citation type="journal article" date="2017" name="Gigascience">
        <title>The genome draft of coconut (Cocos nucifera).</title>
        <authorList>
            <person name="Xiao Y."/>
            <person name="Xu P."/>
            <person name="Fan H."/>
            <person name="Baudouin L."/>
            <person name="Xia W."/>
            <person name="Bocs S."/>
            <person name="Xu J."/>
            <person name="Li Q."/>
            <person name="Guo A."/>
            <person name="Zhou L."/>
            <person name="Li J."/>
            <person name="Wu Y."/>
            <person name="Ma Z."/>
            <person name="Armero A."/>
            <person name="Issali A.E."/>
            <person name="Liu N."/>
            <person name="Peng M."/>
            <person name="Yang Y."/>
        </authorList>
    </citation>
    <scope>NUCLEOTIDE SEQUENCE</scope>
    <source>
        <tissue evidence="2">Spear leaf of Hainan Tall coconut</tissue>
    </source>
</reference>
<dbReference type="AlphaFoldDB" id="A0A8K0IXA8"/>
<dbReference type="OrthoDB" id="1719780at2759"/>
<evidence type="ECO:0000313" key="2">
    <source>
        <dbReference type="EMBL" id="KAG1370167.1"/>
    </source>
</evidence>
<organism evidence="2 3">
    <name type="scientific">Cocos nucifera</name>
    <name type="common">Coconut palm</name>
    <dbReference type="NCBI Taxonomy" id="13894"/>
    <lineage>
        <taxon>Eukaryota</taxon>
        <taxon>Viridiplantae</taxon>
        <taxon>Streptophyta</taxon>
        <taxon>Embryophyta</taxon>
        <taxon>Tracheophyta</taxon>
        <taxon>Spermatophyta</taxon>
        <taxon>Magnoliopsida</taxon>
        <taxon>Liliopsida</taxon>
        <taxon>Arecaceae</taxon>
        <taxon>Arecoideae</taxon>
        <taxon>Cocoseae</taxon>
        <taxon>Attaleinae</taxon>
        <taxon>Cocos</taxon>
    </lineage>
</organism>
<keyword evidence="2" id="KW-0418">Kinase</keyword>
<dbReference type="EMBL" id="CM017886">
    <property type="protein sequence ID" value="KAG1370167.1"/>
    <property type="molecule type" value="Genomic_DNA"/>
</dbReference>
<sequence length="141" mass="15681">MGCFPCFDSKEAAHLNPAEGRDDRREEQPMVPPRVEKLSSAFDPNAVPNSNNRSGGERRSRCSDEKGGRMLAKNDDGGSGRKWELDVDKEDSPRETIGILNRDFDRERAVAEAKMWGENWREKIRANANAQGSFDAANGNG</sequence>
<comment type="caution">
    <text evidence="2">The sequence shown here is derived from an EMBL/GenBank/DDBJ whole genome shotgun (WGS) entry which is preliminary data.</text>
</comment>
<feature type="compositionally biased region" description="Basic and acidic residues" evidence="1">
    <location>
        <begin position="55"/>
        <end position="91"/>
    </location>
</feature>
<evidence type="ECO:0000256" key="1">
    <source>
        <dbReference type="SAM" id="MobiDB-lite"/>
    </source>
</evidence>
<feature type="region of interest" description="Disordered" evidence="1">
    <location>
        <begin position="1"/>
        <end position="91"/>
    </location>
</feature>
<keyword evidence="3" id="KW-1185">Reference proteome</keyword>
<keyword evidence="2" id="KW-0808">Transferase</keyword>
<proteinExistence type="predicted"/>
<reference evidence="2" key="2">
    <citation type="submission" date="2019-07" db="EMBL/GenBank/DDBJ databases">
        <authorList>
            <person name="Yang Y."/>
            <person name="Bocs S."/>
            <person name="Baudouin L."/>
        </authorList>
    </citation>
    <scope>NUCLEOTIDE SEQUENCE</scope>
    <source>
        <tissue evidence="2">Spear leaf of Hainan Tall coconut</tissue>
    </source>
</reference>
<evidence type="ECO:0000313" key="3">
    <source>
        <dbReference type="Proteomes" id="UP000797356"/>
    </source>
</evidence>
<accession>A0A8K0IXA8</accession>
<feature type="compositionally biased region" description="Basic and acidic residues" evidence="1">
    <location>
        <begin position="8"/>
        <end position="28"/>
    </location>
</feature>
<dbReference type="GO" id="GO:0016301">
    <property type="term" value="F:kinase activity"/>
    <property type="evidence" value="ECO:0007669"/>
    <property type="project" value="UniProtKB-KW"/>
</dbReference>
<name>A0A8K0IXA8_COCNU</name>
<gene>
    <name evidence="2" type="ORF">COCNU_15G005330</name>
</gene>
<protein>
    <submittedName>
        <fullName evidence="2">Putative serine/threonine-protein kinase PBS1</fullName>
    </submittedName>
</protein>
<dbReference type="Proteomes" id="UP000797356">
    <property type="component" value="Chromosome 15"/>
</dbReference>